<dbReference type="Gene3D" id="3.40.640.10">
    <property type="entry name" value="Type I PLP-dependent aspartate aminotransferase-like (Major domain)"/>
    <property type="match status" value="1"/>
</dbReference>
<name>A0ABW7ZBJ7_9ACTN</name>
<keyword evidence="3" id="KW-1185">Reference proteome</keyword>
<reference evidence="2 3" key="1">
    <citation type="submission" date="2024-10" db="EMBL/GenBank/DDBJ databases">
        <title>The Natural Products Discovery Center: Release of the First 8490 Sequenced Strains for Exploring Actinobacteria Biosynthetic Diversity.</title>
        <authorList>
            <person name="Kalkreuter E."/>
            <person name="Kautsar S.A."/>
            <person name="Yang D."/>
            <person name="Bader C.D."/>
            <person name="Teijaro C.N."/>
            <person name="Fluegel L."/>
            <person name="Davis C.M."/>
            <person name="Simpson J.R."/>
            <person name="Lauterbach L."/>
            <person name="Steele A.D."/>
            <person name="Gui C."/>
            <person name="Meng S."/>
            <person name="Li G."/>
            <person name="Viehrig K."/>
            <person name="Ye F."/>
            <person name="Su P."/>
            <person name="Kiefer A.F."/>
            <person name="Nichols A."/>
            <person name="Cepeda A.J."/>
            <person name="Yan W."/>
            <person name="Fan B."/>
            <person name="Jiang Y."/>
            <person name="Adhikari A."/>
            <person name="Zheng C.-J."/>
            <person name="Schuster L."/>
            <person name="Cowan T.M."/>
            <person name="Smanski M.J."/>
            <person name="Chevrette M.G."/>
            <person name="De Carvalho L.P.S."/>
            <person name="Shen B."/>
        </authorList>
    </citation>
    <scope>NUCLEOTIDE SEQUENCE [LARGE SCALE GENOMIC DNA]</scope>
    <source>
        <strain evidence="2 3">NPDC050545</strain>
    </source>
</reference>
<dbReference type="Pfam" id="PF00266">
    <property type="entry name" value="Aminotran_5"/>
    <property type="match status" value="1"/>
</dbReference>
<feature type="domain" description="Aminotransferase class V" evidence="1">
    <location>
        <begin position="24"/>
        <end position="387"/>
    </location>
</feature>
<dbReference type="NCBIfam" id="TIGR01976">
    <property type="entry name" value="am_tr_V_VC1184"/>
    <property type="match status" value="1"/>
</dbReference>
<dbReference type="InterPro" id="IPR015421">
    <property type="entry name" value="PyrdxlP-dep_Trfase_major"/>
</dbReference>
<dbReference type="EMBL" id="JBITGY010000016">
    <property type="protein sequence ID" value="MFI6504813.1"/>
    <property type="molecule type" value="Genomic_DNA"/>
</dbReference>
<dbReference type="Gene3D" id="3.90.1150.10">
    <property type="entry name" value="Aspartate Aminotransferase, domain 1"/>
    <property type="match status" value="1"/>
</dbReference>
<dbReference type="Proteomes" id="UP001612741">
    <property type="component" value="Unassembled WGS sequence"/>
</dbReference>
<gene>
    <name evidence="2" type="ORF">ACIBG2_46030</name>
</gene>
<protein>
    <submittedName>
        <fullName evidence="2">Cysteine desulfurase-like protein</fullName>
    </submittedName>
</protein>
<dbReference type="InterPro" id="IPR015422">
    <property type="entry name" value="PyrdxlP-dep_Trfase_small"/>
</dbReference>
<dbReference type="PANTHER" id="PTHR43586">
    <property type="entry name" value="CYSTEINE DESULFURASE"/>
    <property type="match status" value="1"/>
</dbReference>
<organism evidence="2 3">
    <name type="scientific">Nonomuraea typhae</name>
    <dbReference type="NCBI Taxonomy" id="2603600"/>
    <lineage>
        <taxon>Bacteria</taxon>
        <taxon>Bacillati</taxon>
        <taxon>Actinomycetota</taxon>
        <taxon>Actinomycetes</taxon>
        <taxon>Streptosporangiales</taxon>
        <taxon>Streptosporangiaceae</taxon>
        <taxon>Nonomuraea</taxon>
    </lineage>
</organism>
<accession>A0ABW7ZBJ7</accession>
<dbReference type="InterPro" id="IPR000192">
    <property type="entry name" value="Aminotrans_V_dom"/>
</dbReference>
<dbReference type="PANTHER" id="PTHR43586:SF21">
    <property type="entry name" value="PYRIDOXAL PHOSPHATE (PLP)-DEPENDENT ASPARTATE AMINOTRANSFERASE SUPERFAMILY"/>
    <property type="match status" value="1"/>
</dbReference>
<dbReference type="SUPFAM" id="SSF53383">
    <property type="entry name" value="PLP-dependent transferases"/>
    <property type="match status" value="1"/>
</dbReference>
<dbReference type="InterPro" id="IPR011340">
    <property type="entry name" value="Cys_dSase-rel"/>
</dbReference>
<dbReference type="RefSeq" id="WP_397090718.1">
    <property type="nucleotide sequence ID" value="NZ_JBITGY010000016.1"/>
</dbReference>
<evidence type="ECO:0000313" key="3">
    <source>
        <dbReference type="Proteomes" id="UP001612741"/>
    </source>
</evidence>
<sequence length="402" mass="42104">MDFSSEIVQNVRALYPSLADGHAYLDGAAGTQTPQPVIDAISDAYRRGLGNVGGVFPASERSTAIVAACRAAVADLVGGLPNGVILGPNMTTLTYRLARMLTGPGDEVVVSRLDHDANVRPWTQTGARVRWAEADPVTGELPVEQYAELIGPGTRLVALTAASNILGTRPDVAAICEIAHAAGALTYVDGVHATAHGPVDMHALGADFYATSAYKWSGPHIGAVVADPVALESLHPDKLLPSPDTVPERFELGTAALADLAGVTAAVEHLADLVPGRGSRRERLVASMTAAEEHELALFAVMMSGLETMPHVTVYGKPARRTATAYFTVAGTTPQQVAEHLAGRGVNVWSGNMYAWELAGALGVRESGGAVRAGLVHYNDRSDVERLLAGVAELRSTRAGRT</sequence>
<dbReference type="InterPro" id="IPR015424">
    <property type="entry name" value="PyrdxlP-dep_Trfase"/>
</dbReference>
<proteinExistence type="predicted"/>
<evidence type="ECO:0000313" key="2">
    <source>
        <dbReference type="EMBL" id="MFI6504813.1"/>
    </source>
</evidence>
<comment type="caution">
    <text evidence="2">The sequence shown here is derived from an EMBL/GenBank/DDBJ whole genome shotgun (WGS) entry which is preliminary data.</text>
</comment>
<evidence type="ECO:0000259" key="1">
    <source>
        <dbReference type="Pfam" id="PF00266"/>
    </source>
</evidence>